<evidence type="ECO:0000256" key="1">
    <source>
        <dbReference type="SAM" id="MobiDB-lite"/>
    </source>
</evidence>
<dbReference type="AlphaFoldDB" id="A0A6C0AK24"/>
<protein>
    <submittedName>
        <fullName evidence="2">Uncharacterized protein</fullName>
    </submittedName>
</protein>
<feature type="compositionally biased region" description="Basic residues" evidence="1">
    <location>
        <begin position="33"/>
        <end position="64"/>
    </location>
</feature>
<name>A0A6C0AK24_9ZZZZ</name>
<accession>A0A6C0AK24</accession>
<reference evidence="2" key="1">
    <citation type="journal article" date="2020" name="Nature">
        <title>Giant virus diversity and host interactions through global metagenomics.</title>
        <authorList>
            <person name="Schulz F."/>
            <person name="Roux S."/>
            <person name="Paez-Espino D."/>
            <person name="Jungbluth S."/>
            <person name="Walsh D.A."/>
            <person name="Denef V.J."/>
            <person name="McMahon K.D."/>
            <person name="Konstantinidis K.T."/>
            <person name="Eloe-Fadrosh E.A."/>
            <person name="Kyrpides N.C."/>
            <person name="Woyke T."/>
        </authorList>
    </citation>
    <scope>NUCLEOTIDE SEQUENCE</scope>
    <source>
        <strain evidence="2">GVMAG-S-1039698-54</strain>
    </source>
</reference>
<dbReference type="EMBL" id="MN740675">
    <property type="protein sequence ID" value="QHS80177.1"/>
    <property type="molecule type" value="Genomic_DNA"/>
</dbReference>
<evidence type="ECO:0000313" key="2">
    <source>
        <dbReference type="EMBL" id="QHS80177.1"/>
    </source>
</evidence>
<proteinExistence type="predicted"/>
<organism evidence="2">
    <name type="scientific">viral metagenome</name>
    <dbReference type="NCBI Taxonomy" id="1070528"/>
    <lineage>
        <taxon>unclassified sequences</taxon>
        <taxon>metagenomes</taxon>
        <taxon>organismal metagenomes</taxon>
    </lineage>
</organism>
<sequence>MNSCYKPKKQFFEMNIQELQQYVNHCKKIDIKKTRKNRAKKSRSKRLRKTKKRTKKFTRRKKKT</sequence>
<feature type="region of interest" description="Disordered" evidence="1">
    <location>
        <begin position="31"/>
        <end position="64"/>
    </location>
</feature>